<gene>
    <name evidence="2" type="ORF">BJG266_LOCUS41092</name>
    <name evidence="3" type="ORF">QVE165_LOCUS57955</name>
</gene>
<evidence type="ECO:0000313" key="2">
    <source>
        <dbReference type="EMBL" id="CAF1463230.1"/>
    </source>
</evidence>
<dbReference type="GO" id="GO:0005737">
    <property type="term" value="C:cytoplasm"/>
    <property type="evidence" value="ECO:0007669"/>
    <property type="project" value="TreeGrafter"/>
</dbReference>
<dbReference type="EMBL" id="CAJNOM010002519">
    <property type="protein sequence ID" value="CAF1633771.1"/>
    <property type="molecule type" value="Genomic_DNA"/>
</dbReference>
<comment type="caution">
    <text evidence="3">The sequence shown here is derived from an EMBL/GenBank/DDBJ whole genome shotgun (WGS) entry which is preliminary data.</text>
</comment>
<dbReference type="InterPro" id="IPR000873">
    <property type="entry name" value="AMP-dep_synth/lig_dom"/>
</dbReference>
<sequence length="216" mass="24233">MFHQLSTSVIDGQISKPIYELSLILSNEQYVMQSMNNTQKSFPSITCIHHEFVHQVMQHPQKIAVEFDDQSLTYTELLHYAQVLSSHLIIGIMAIEMSGSVYCPLSPRDPPNRLHTLIEQTQSRLVLIHWLTRAKFDDNDIVLIDIHSILANHDSKSNVDINRLSDVRVTPNDIAYIIFTSGSTGIPKAVCVLSLSSIEQCYILFGSIILGSIAPS</sequence>
<name>A0A816D5G8_9BILA</name>
<proteinExistence type="predicted"/>
<dbReference type="InterPro" id="IPR020845">
    <property type="entry name" value="AMP-binding_CS"/>
</dbReference>
<dbReference type="PANTHER" id="PTHR45527:SF1">
    <property type="entry name" value="FATTY ACID SYNTHASE"/>
    <property type="match status" value="1"/>
</dbReference>
<dbReference type="GO" id="GO:0044550">
    <property type="term" value="P:secondary metabolite biosynthetic process"/>
    <property type="evidence" value="ECO:0007669"/>
    <property type="project" value="TreeGrafter"/>
</dbReference>
<protein>
    <recommendedName>
        <fullName evidence="1">AMP-dependent synthetase/ligase domain-containing protein</fullName>
    </recommendedName>
</protein>
<dbReference type="GO" id="GO:0031177">
    <property type="term" value="F:phosphopantetheine binding"/>
    <property type="evidence" value="ECO:0007669"/>
    <property type="project" value="TreeGrafter"/>
</dbReference>
<dbReference type="Pfam" id="PF00501">
    <property type="entry name" value="AMP-binding"/>
    <property type="match status" value="1"/>
</dbReference>
<evidence type="ECO:0000313" key="3">
    <source>
        <dbReference type="EMBL" id="CAF1633771.1"/>
    </source>
</evidence>
<dbReference type="PANTHER" id="PTHR45527">
    <property type="entry name" value="NONRIBOSOMAL PEPTIDE SYNTHETASE"/>
    <property type="match status" value="1"/>
</dbReference>
<feature type="domain" description="AMP-dependent synthetase/ligase" evidence="1">
    <location>
        <begin position="87"/>
        <end position="192"/>
    </location>
</feature>
<dbReference type="OrthoDB" id="416786at2759"/>
<reference evidence="3" key="1">
    <citation type="submission" date="2021-02" db="EMBL/GenBank/DDBJ databases">
        <authorList>
            <person name="Nowell W R."/>
        </authorList>
    </citation>
    <scope>NUCLEOTIDE SEQUENCE</scope>
</reference>
<organism evidence="3 4">
    <name type="scientific">Adineta steineri</name>
    <dbReference type="NCBI Taxonomy" id="433720"/>
    <lineage>
        <taxon>Eukaryota</taxon>
        <taxon>Metazoa</taxon>
        <taxon>Spiralia</taxon>
        <taxon>Gnathifera</taxon>
        <taxon>Rotifera</taxon>
        <taxon>Eurotatoria</taxon>
        <taxon>Bdelloidea</taxon>
        <taxon>Adinetida</taxon>
        <taxon>Adinetidae</taxon>
        <taxon>Adineta</taxon>
    </lineage>
</organism>
<dbReference type="Proteomes" id="UP000663832">
    <property type="component" value="Unassembled WGS sequence"/>
</dbReference>
<evidence type="ECO:0000259" key="1">
    <source>
        <dbReference type="Pfam" id="PF00501"/>
    </source>
</evidence>
<dbReference type="EMBL" id="CAJNOI010002201">
    <property type="protein sequence ID" value="CAF1463230.1"/>
    <property type="molecule type" value="Genomic_DNA"/>
</dbReference>
<dbReference type="PROSITE" id="PS00455">
    <property type="entry name" value="AMP_BINDING"/>
    <property type="match status" value="1"/>
</dbReference>
<dbReference type="Proteomes" id="UP000663877">
    <property type="component" value="Unassembled WGS sequence"/>
</dbReference>
<dbReference type="AlphaFoldDB" id="A0A816D5G8"/>
<dbReference type="Gene3D" id="3.40.50.12780">
    <property type="entry name" value="N-terminal domain of ligase-like"/>
    <property type="match status" value="1"/>
</dbReference>
<dbReference type="GO" id="GO:0043041">
    <property type="term" value="P:amino acid activation for nonribosomal peptide biosynthetic process"/>
    <property type="evidence" value="ECO:0007669"/>
    <property type="project" value="TreeGrafter"/>
</dbReference>
<dbReference type="InterPro" id="IPR042099">
    <property type="entry name" value="ANL_N_sf"/>
</dbReference>
<keyword evidence="4" id="KW-1185">Reference proteome</keyword>
<evidence type="ECO:0000313" key="4">
    <source>
        <dbReference type="Proteomes" id="UP000663832"/>
    </source>
</evidence>
<dbReference type="SUPFAM" id="SSF56801">
    <property type="entry name" value="Acetyl-CoA synthetase-like"/>
    <property type="match status" value="1"/>
</dbReference>
<accession>A0A816D5G8</accession>